<dbReference type="Proteomes" id="UP000001514">
    <property type="component" value="Unassembled WGS sequence"/>
</dbReference>
<evidence type="ECO:0000313" key="4">
    <source>
        <dbReference type="EMBL" id="EFJ17528.1"/>
    </source>
</evidence>
<dbReference type="Pfam" id="PF00702">
    <property type="entry name" value="Hydrolase"/>
    <property type="match status" value="1"/>
</dbReference>
<name>D8SDK1_SELML</name>
<dbReference type="STRING" id="88036.D8SDK1"/>
<dbReference type="PANTHER" id="PTHR46470:SF3">
    <property type="entry name" value="N-ACYLNEURAMINATE-9-PHOSPHATASE"/>
    <property type="match status" value="1"/>
</dbReference>
<dbReference type="SFLD" id="SFLDG01129">
    <property type="entry name" value="C1.5:_HAD__Beta-PGM__Phosphata"/>
    <property type="match status" value="1"/>
</dbReference>
<dbReference type="InterPro" id="IPR006439">
    <property type="entry name" value="HAD-SF_hydro_IA"/>
</dbReference>
<dbReference type="OrthoDB" id="1694274at2759"/>
<evidence type="ECO:0000256" key="1">
    <source>
        <dbReference type="ARBA" id="ARBA00001946"/>
    </source>
</evidence>
<sequence>MARLGAVFFDLDDTLVLTHAATKIANDAVKAVLANRAPSSNADEVVSAFLEGFSSSPWDPVGQVDVTEWRARIWHVALQKWSVQDIELARDLQACFDRERMLAFQWAEGVEALVRELQNQGLKVGLITNGHTVVQRAKLEACKAQELFNVILVGGEEPREKPYKEIFLKACELAGCDPRESVMVGDNLSTDIQVV</sequence>
<dbReference type="Gene3D" id="3.40.50.1000">
    <property type="entry name" value="HAD superfamily/HAD-like"/>
    <property type="match status" value="1"/>
</dbReference>
<reference evidence="4 5" key="1">
    <citation type="journal article" date="2011" name="Science">
        <title>The Selaginella genome identifies genetic changes associated with the evolution of vascular plants.</title>
        <authorList>
            <person name="Banks J.A."/>
            <person name="Nishiyama T."/>
            <person name="Hasebe M."/>
            <person name="Bowman J.L."/>
            <person name="Gribskov M."/>
            <person name="dePamphilis C."/>
            <person name="Albert V.A."/>
            <person name="Aono N."/>
            <person name="Aoyama T."/>
            <person name="Ambrose B.A."/>
            <person name="Ashton N.W."/>
            <person name="Axtell M.J."/>
            <person name="Barker E."/>
            <person name="Barker M.S."/>
            <person name="Bennetzen J.L."/>
            <person name="Bonawitz N.D."/>
            <person name="Chapple C."/>
            <person name="Cheng C."/>
            <person name="Correa L.G."/>
            <person name="Dacre M."/>
            <person name="DeBarry J."/>
            <person name="Dreyer I."/>
            <person name="Elias M."/>
            <person name="Engstrom E.M."/>
            <person name="Estelle M."/>
            <person name="Feng L."/>
            <person name="Finet C."/>
            <person name="Floyd S.K."/>
            <person name="Frommer W.B."/>
            <person name="Fujita T."/>
            <person name="Gramzow L."/>
            <person name="Gutensohn M."/>
            <person name="Harholt J."/>
            <person name="Hattori M."/>
            <person name="Heyl A."/>
            <person name="Hirai T."/>
            <person name="Hiwatashi Y."/>
            <person name="Ishikawa M."/>
            <person name="Iwata M."/>
            <person name="Karol K.G."/>
            <person name="Koehler B."/>
            <person name="Kolukisaoglu U."/>
            <person name="Kubo M."/>
            <person name="Kurata T."/>
            <person name="Lalonde S."/>
            <person name="Li K."/>
            <person name="Li Y."/>
            <person name="Litt A."/>
            <person name="Lyons E."/>
            <person name="Manning G."/>
            <person name="Maruyama T."/>
            <person name="Michael T.P."/>
            <person name="Mikami K."/>
            <person name="Miyazaki S."/>
            <person name="Morinaga S."/>
            <person name="Murata T."/>
            <person name="Mueller-Roeber B."/>
            <person name="Nelson D.R."/>
            <person name="Obara M."/>
            <person name="Oguri Y."/>
            <person name="Olmstead R.G."/>
            <person name="Onodera N."/>
            <person name="Petersen B.L."/>
            <person name="Pils B."/>
            <person name="Prigge M."/>
            <person name="Rensing S.A."/>
            <person name="Riano-Pachon D.M."/>
            <person name="Roberts A.W."/>
            <person name="Sato Y."/>
            <person name="Scheller H.V."/>
            <person name="Schulz B."/>
            <person name="Schulz C."/>
            <person name="Shakirov E.V."/>
            <person name="Shibagaki N."/>
            <person name="Shinohara N."/>
            <person name="Shippen D.E."/>
            <person name="Soerensen I."/>
            <person name="Sotooka R."/>
            <person name="Sugimoto N."/>
            <person name="Sugita M."/>
            <person name="Sumikawa N."/>
            <person name="Tanurdzic M."/>
            <person name="Theissen G."/>
            <person name="Ulvskov P."/>
            <person name="Wakazuki S."/>
            <person name="Weng J.K."/>
            <person name="Willats W.W."/>
            <person name="Wipf D."/>
            <person name="Wolf P.G."/>
            <person name="Yang L."/>
            <person name="Zimmer A.D."/>
            <person name="Zhu Q."/>
            <person name="Mitros T."/>
            <person name="Hellsten U."/>
            <person name="Loque D."/>
            <person name="Otillar R."/>
            <person name="Salamov A."/>
            <person name="Schmutz J."/>
            <person name="Shapiro H."/>
            <person name="Lindquist E."/>
            <person name="Lucas S."/>
            <person name="Rokhsar D."/>
            <person name="Grigoriev I.V."/>
        </authorList>
    </citation>
    <scope>NUCLEOTIDE SEQUENCE [LARGE SCALE GENOMIC DNA]</scope>
</reference>
<dbReference type="NCBIfam" id="TIGR01549">
    <property type="entry name" value="HAD-SF-IA-v1"/>
    <property type="match status" value="1"/>
</dbReference>
<dbReference type="AlphaFoldDB" id="D8SDK1"/>
<dbReference type="SUPFAM" id="SSF56784">
    <property type="entry name" value="HAD-like"/>
    <property type="match status" value="1"/>
</dbReference>
<protein>
    <recommendedName>
        <fullName evidence="6">N-acylneuraminate-9-phosphatase</fullName>
    </recommendedName>
</protein>
<dbReference type="InterPro" id="IPR036412">
    <property type="entry name" value="HAD-like_sf"/>
</dbReference>
<evidence type="ECO:0000313" key="5">
    <source>
        <dbReference type="Proteomes" id="UP000001514"/>
    </source>
</evidence>
<evidence type="ECO:0000256" key="3">
    <source>
        <dbReference type="ARBA" id="ARBA00022842"/>
    </source>
</evidence>
<dbReference type="Gramene" id="EFJ17528">
    <property type="protein sequence ID" value="EFJ17528"/>
    <property type="gene ID" value="SELMODRAFT_444867"/>
</dbReference>
<dbReference type="EMBL" id="GL377613">
    <property type="protein sequence ID" value="EFJ17528.1"/>
    <property type="molecule type" value="Genomic_DNA"/>
</dbReference>
<dbReference type="HOGENOM" id="CLU_045011_8_3_1"/>
<dbReference type="Gene3D" id="1.20.120.710">
    <property type="entry name" value="Haloacid dehalogenase hydrolase-like domain"/>
    <property type="match status" value="1"/>
</dbReference>
<dbReference type="eggNOG" id="KOG3085">
    <property type="taxonomic scope" value="Eukaryota"/>
</dbReference>
<dbReference type="OMA" id="LRYHYMM"/>
<proteinExistence type="predicted"/>
<accession>D8SDK1</accession>
<dbReference type="GO" id="GO:0050124">
    <property type="term" value="F:N-acylneuraminate-9-phosphatase activity"/>
    <property type="evidence" value="ECO:0000318"/>
    <property type="project" value="GO_Central"/>
</dbReference>
<organism evidence="5">
    <name type="scientific">Selaginella moellendorffii</name>
    <name type="common">Spikemoss</name>
    <dbReference type="NCBI Taxonomy" id="88036"/>
    <lineage>
        <taxon>Eukaryota</taxon>
        <taxon>Viridiplantae</taxon>
        <taxon>Streptophyta</taxon>
        <taxon>Embryophyta</taxon>
        <taxon>Tracheophyta</taxon>
        <taxon>Lycopodiopsida</taxon>
        <taxon>Selaginellales</taxon>
        <taxon>Selaginellaceae</taxon>
        <taxon>Selaginella</taxon>
    </lineage>
</organism>
<dbReference type="GO" id="GO:0046380">
    <property type="term" value="P:N-acetylneuraminate biosynthetic process"/>
    <property type="evidence" value="ECO:0000318"/>
    <property type="project" value="GO_Central"/>
</dbReference>
<dbReference type="InterPro" id="IPR023214">
    <property type="entry name" value="HAD_sf"/>
</dbReference>
<dbReference type="InParanoid" id="D8SDK1"/>
<keyword evidence="3" id="KW-0460">Magnesium</keyword>
<dbReference type="PANTHER" id="PTHR46470">
    <property type="entry name" value="N-ACYLNEURAMINATE-9-PHOSPHATASE"/>
    <property type="match status" value="1"/>
</dbReference>
<dbReference type="SFLD" id="SFLDS00003">
    <property type="entry name" value="Haloacid_Dehalogenase"/>
    <property type="match status" value="1"/>
</dbReference>
<dbReference type="InterPro" id="IPR051400">
    <property type="entry name" value="HAD-like_hydrolase"/>
</dbReference>
<comment type="cofactor">
    <cofactor evidence="1">
        <name>Mg(2+)</name>
        <dbReference type="ChEBI" id="CHEBI:18420"/>
    </cofactor>
</comment>
<dbReference type="KEGG" id="smo:SELMODRAFT_444867"/>
<keyword evidence="2" id="KW-0378">Hydrolase</keyword>
<keyword evidence="5" id="KW-1185">Reference proteome</keyword>
<gene>
    <name evidence="4" type="ORF">SELMODRAFT_444867</name>
</gene>
<evidence type="ECO:0000256" key="2">
    <source>
        <dbReference type="ARBA" id="ARBA00022801"/>
    </source>
</evidence>
<evidence type="ECO:0008006" key="6">
    <source>
        <dbReference type="Google" id="ProtNLM"/>
    </source>
</evidence>